<feature type="compositionally biased region" description="Polar residues" evidence="3">
    <location>
        <begin position="244"/>
        <end position="255"/>
    </location>
</feature>
<keyword evidence="1" id="KW-0863">Zinc-finger</keyword>
<feature type="region of interest" description="Disordered" evidence="3">
    <location>
        <begin position="420"/>
        <end position="577"/>
    </location>
</feature>
<feature type="compositionally biased region" description="Low complexity" evidence="3">
    <location>
        <begin position="466"/>
        <end position="479"/>
    </location>
</feature>
<feature type="domain" description="C2H2-type" evidence="4">
    <location>
        <begin position="813"/>
        <end position="842"/>
    </location>
</feature>
<feature type="compositionally biased region" description="Basic and acidic residues" evidence="3">
    <location>
        <begin position="34"/>
        <end position="44"/>
    </location>
</feature>
<feature type="compositionally biased region" description="Basic and acidic residues" evidence="3">
    <location>
        <begin position="663"/>
        <end position="694"/>
    </location>
</feature>
<feature type="coiled-coil region" evidence="2">
    <location>
        <begin position="580"/>
        <end position="607"/>
    </location>
</feature>
<evidence type="ECO:0000256" key="3">
    <source>
        <dbReference type="SAM" id="MobiDB-lite"/>
    </source>
</evidence>
<feature type="compositionally biased region" description="Polar residues" evidence="3">
    <location>
        <begin position="553"/>
        <end position="567"/>
    </location>
</feature>
<feature type="compositionally biased region" description="Low complexity" evidence="3">
    <location>
        <begin position="486"/>
        <end position="502"/>
    </location>
</feature>
<gene>
    <name evidence="5" type="ORF">PCON_12940</name>
</gene>
<feature type="compositionally biased region" description="Polar residues" evidence="3">
    <location>
        <begin position="219"/>
        <end position="237"/>
    </location>
</feature>
<name>U4L7Z3_PYROM</name>
<feature type="compositionally biased region" description="Polar residues" evidence="3">
    <location>
        <begin position="737"/>
        <end position="750"/>
    </location>
</feature>
<feature type="compositionally biased region" description="Low complexity" evidence="3">
    <location>
        <begin position="137"/>
        <end position="151"/>
    </location>
</feature>
<evidence type="ECO:0000313" key="6">
    <source>
        <dbReference type="Proteomes" id="UP000018144"/>
    </source>
</evidence>
<keyword evidence="1" id="KW-0862">Zinc</keyword>
<dbReference type="InterPro" id="IPR036236">
    <property type="entry name" value="Znf_C2H2_sf"/>
</dbReference>
<feature type="region of interest" description="Disordered" evidence="3">
    <location>
        <begin position="659"/>
        <end position="802"/>
    </location>
</feature>
<dbReference type="PANTHER" id="PTHR35391:SF3">
    <property type="entry name" value="FINGER DOMAIN PROTEIN, PUTATIVE (AFU_ORTHOLOGUE AFUA_8G04300)-RELATED"/>
    <property type="match status" value="1"/>
</dbReference>
<feature type="compositionally biased region" description="Acidic residues" evidence="3">
    <location>
        <begin position="437"/>
        <end position="448"/>
    </location>
</feature>
<dbReference type="EMBL" id="HF935821">
    <property type="protein sequence ID" value="CCX13347.1"/>
    <property type="molecule type" value="Genomic_DNA"/>
</dbReference>
<feature type="region of interest" description="Disordered" evidence="3">
    <location>
        <begin position="1111"/>
        <end position="1141"/>
    </location>
</feature>
<organism evidence="5 6">
    <name type="scientific">Pyronema omphalodes (strain CBS 100304)</name>
    <name type="common">Pyronema confluens</name>
    <dbReference type="NCBI Taxonomy" id="1076935"/>
    <lineage>
        <taxon>Eukaryota</taxon>
        <taxon>Fungi</taxon>
        <taxon>Dikarya</taxon>
        <taxon>Ascomycota</taxon>
        <taxon>Pezizomycotina</taxon>
        <taxon>Pezizomycetes</taxon>
        <taxon>Pezizales</taxon>
        <taxon>Pyronemataceae</taxon>
        <taxon>Pyronema</taxon>
    </lineage>
</organism>
<dbReference type="SUPFAM" id="SSF57667">
    <property type="entry name" value="beta-beta-alpha zinc fingers"/>
    <property type="match status" value="1"/>
</dbReference>
<accession>U4L7Z3</accession>
<dbReference type="Gene3D" id="3.30.160.60">
    <property type="entry name" value="Classic Zinc Finger"/>
    <property type="match status" value="1"/>
</dbReference>
<proteinExistence type="predicted"/>
<dbReference type="SMART" id="SM00355">
    <property type="entry name" value="ZnF_C2H2"/>
    <property type="match status" value="5"/>
</dbReference>
<protein>
    <submittedName>
        <fullName evidence="5">Similar to Sex-determining transformer protein 1 acc. no. P34708</fullName>
    </submittedName>
</protein>
<sequence>MSTLALSPSQASPSRSLQRSYNSMAIGDLLNNNSEERPQKYQRVGGREDGYKFESNMGYAMGPPGGGGSGVNGHGGNLGHPAHLQHVNNGGHDRMNGHMMNVPNGGHPQPGHERNNHGINGGHGVLHGHPGHERNGSHSSHGSSGSNISNIPNLTETNRIQLLLNTPEPERSSQQGQQQSQISIHVQSQQLQHTQHSQTSQTLQASQIPQIPQIPQASHGSQATHGSQTQQAQQRANTPGAISVASTAGSPPNSQYLTVDKRSFLAARVVCDTCGEGFTCDSLLRKHQAKHTKPFKCKQKGCERMQSGFTSPNDLKRHENSVHKGTKGPAVGFNCRYDHCRDRNKIYFRLDNFRNHLKKLHSTKDELDMGSFLKQAESECRVEVTPEEVAQQESQSQSANSLAFAARKNKKLQWVITSVDSGSGSLHRPRPAYYGPLEEDSSDMDLSSDLETSPKLGADNGRGYTMMPMSPGMEGMEGPVSPGIPLGHAAQAQGQGNQGLNAPNAPNGLHAQPQHSGHPGPNSHINGHSHGHTQGQSGHPGPNSHGQPGHHQSLWTPTPTPHPNHQSLDPREEESRRKRMLEIQAQKDRMRREIENLEMEYRALEEQGYARGTPTPVLGPRNGYQSHGQDVGARDVRDVRSAPNMEMDIRDGIYRPVYTQLPEDARAPRELRDRERDQRERYYGDRAEMERDGNGDNTNSMLSPPDSVEEPEGEFGVKGSGAPGHPASNGVGAPAVNASSVAIPSTNGHTNGVHPVSEAPYPTRPRPPPQLQPQPQPQPQQGFPANQQQRLPPAPTTPTVTRKPCGAPVEKIYRCCHPGCKSTFARNCELRKHRKRHTRPYGCTARYCQRLFGSKNDWKRHENSQHHRLESWKCLVPLSPSSSDICRAIHYRKENFVNHLKSSAHLIRSDQDIKYWAEKSYIGGSGHHVFWCGFCVDEETGRPGKTVRLKNEGLAGWDERFNHLGSHFEGGRRIREYCYQEEDTLGAGECPSLSESDDDDESLGLGEFGTQPPPQPGYGGFGTGEGLQRLADAAAKVASPMIGQQEEGLRKVVPLQREKRKLQQTGETWYCCNCIHEHGFSQPLSTELSPSCMDCEHARCQACSQETVQPLDEPAGATGAQRNGMSASTGTGTGGRKRRAA</sequence>
<keyword evidence="6" id="KW-1185">Reference proteome</keyword>
<dbReference type="InterPro" id="IPR013087">
    <property type="entry name" value="Znf_C2H2_type"/>
</dbReference>
<feature type="compositionally biased region" description="Low complexity" evidence="3">
    <location>
        <begin position="532"/>
        <end position="542"/>
    </location>
</feature>
<feature type="region of interest" description="Disordered" evidence="3">
    <location>
        <begin position="1"/>
        <end position="44"/>
    </location>
</feature>
<keyword evidence="1" id="KW-0479">Metal-binding</keyword>
<dbReference type="OrthoDB" id="6077919at2759"/>
<dbReference type="eggNOG" id="ENOG502S2SN">
    <property type="taxonomic scope" value="Eukaryota"/>
</dbReference>
<dbReference type="PROSITE" id="PS00028">
    <property type="entry name" value="ZINC_FINGER_C2H2_1"/>
    <property type="match status" value="3"/>
</dbReference>
<feature type="compositionally biased region" description="Pro residues" evidence="3">
    <location>
        <begin position="762"/>
        <end position="778"/>
    </location>
</feature>
<feature type="region of interest" description="Disordered" evidence="3">
    <location>
        <begin position="167"/>
        <end position="255"/>
    </location>
</feature>
<dbReference type="STRING" id="1076935.U4L7Z3"/>
<dbReference type="PROSITE" id="PS50157">
    <property type="entry name" value="ZINC_FINGER_C2H2_2"/>
    <property type="match status" value="2"/>
</dbReference>
<feature type="compositionally biased region" description="Low complexity" evidence="3">
    <location>
        <begin position="779"/>
        <end position="790"/>
    </location>
</feature>
<evidence type="ECO:0000313" key="5">
    <source>
        <dbReference type="EMBL" id="CCX13347.1"/>
    </source>
</evidence>
<evidence type="ECO:0000259" key="4">
    <source>
        <dbReference type="PROSITE" id="PS50157"/>
    </source>
</evidence>
<feature type="compositionally biased region" description="Polar residues" evidence="3">
    <location>
        <begin position="1"/>
        <end position="23"/>
    </location>
</feature>
<dbReference type="Proteomes" id="UP000018144">
    <property type="component" value="Unassembled WGS sequence"/>
</dbReference>
<evidence type="ECO:0000256" key="1">
    <source>
        <dbReference type="PROSITE-ProRule" id="PRU00042"/>
    </source>
</evidence>
<dbReference type="AlphaFoldDB" id="U4L7Z3"/>
<keyword evidence="2" id="KW-0175">Coiled coil</keyword>
<evidence type="ECO:0000256" key="2">
    <source>
        <dbReference type="SAM" id="Coils"/>
    </source>
</evidence>
<feature type="region of interest" description="Disordered" evidence="3">
    <location>
        <begin position="98"/>
        <end position="152"/>
    </location>
</feature>
<dbReference type="PANTHER" id="PTHR35391">
    <property type="entry name" value="C2H2-TYPE DOMAIN-CONTAINING PROTEIN-RELATED"/>
    <property type="match status" value="1"/>
</dbReference>
<feature type="region of interest" description="Disordered" evidence="3">
    <location>
        <begin position="989"/>
        <end position="1016"/>
    </location>
</feature>
<feature type="region of interest" description="Disordered" evidence="3">
    <location>
        <begin position="610"/>
        <end position="633"/>
    </location>
</feature>
<feature type="domain" description="C2H2-type" evidence="4">
    <location>
        <begin position="269"/>
        <end position="296"/>
    </location>
</feature>
<dbReference type="GO" id="GO:0008270">
    <property type="term" value="F:zinc ion binding"/>
    <property type="evidence" value="ECO:0007669"/>
    <property type="project" value="UniProtKB-KW"/>
</dbReference>
<reference evidence="5 6" key="1">
    <citation type="journal article" date="2013" name="PLoS Genet.">
        <title>The genome and development-dependent transcriptomes of Pyronema confluens: a window into fungal evolution.</title>
        <authorList>
            <person name="Traeger S."/>
            <person name="Altegoer F."/>
            <person name="Freitag M."/>
            <person name="Gabaldon T."/>
            <person name="Kempken F."/>
            <person name="Kumar A."/>
            <person name="Marcet-Houben M."/>
            <person name="Poggeler S."/>
            <person name="Stajich J.E."/>
            <person name="Nowrousian M."/>
        </authorList>
    </citation>
    <scope>NUCLEOTIDE SEQUENCE [LARGE SCALE GENOMIC DNA]</scope>
    <source>
        <strain evidence="6">CBS 100304</strain>
        <tissue evidence="5">Vegetative mycelium</tissue>
    </source>
</reference>
<feature type="compositionally biased region" description="Low complexity" evidence="3">
    <location>
        <begin position="172"/>
        <end position="218"/>
    </location>
</feature>